<comment type="caution">
    <text evidence="2">The sequence shown here is derived from an EMBL/GenBank/DDBJ whole genome shotgun (WGS) entry which is preliminary data.</text>
</comment>
<evidence type="ECO:0000256" key="1">
    <source>
        <dbReference type="SAM" id="SignalP"/>
    </source>
</evidence>
<gene>
    <name evidence="2" type="ORF">BDP27DRAFT_1330454</name>
</gene>
<keyword evidence="3" id="KW-1185">Reference proteome</keyword>
<proteinExistence type="predicted"/>
<accession>A0A9P5U671</accession>
<dbReference type="EMBL" id="JADNRY010000086">
    <property type="protein sequence ID" value="KAF9066528.1"/>
    <property type="molecule type" value="Genomic_DNA"/>
</dbReference>
<feature type="chain" id="PRO_5040375314" evidence="1">
    <location>
        <begin position="27"/>
        <end position="104"/>
    </location>
</feature>
<dbReference type="Proteomes" id="UP000772434">
    <property type="component" value="Unassembled WGS sequence"/>
</dbReference>
<protein>
    <submittedName>
        <fullName evidence="2">Uncharacterized protein</fullName>
    </submittedName>
</protein>
<name>A0A9P5U671_9AGAR</name>
<dbReference type="AlphaFoldDB" id="A0A9P5U671"/>
<organism evidence="2 3">
    <name type="scientific">Rhodocollybia butyracea</name>
    <dbReference type="NCBI Taxonomy" id="206335"/>
    <lineage>
        <taxon>Eukaryota</taxon>
        <taxon>Fungi</taxon>
        <taxon>Dikarya</taxon>
        <taxon>Basidiomycota</taxon>
        <taxon>Agaricomycotina</taxon>
        <taxon>Agaricomycetes</taxon>
        <taxon>Agaricomycetidae</taxon>
        <taxon>Agaricales</taxon>
        <taxon>Marasmiineae</taxon>
        <taxon>Omphalotaceae</taxon>
        <taxon>Rhodocollybia</taxon>
    </lineage>
</organism>
<keyword evidence="1" id="KW-0732">Signal</keyword>
<evidence type="ECO:0000313" key="3">
    <source>
        <dbReference type="Proteomes" id="UP000772434"/>
    </source>
</evidence>
<evidence type="ECO:0000313" key="2">
    <source>
        <dbReference type="EMBL" id="KAF9066528.1"/>
    </source>
</evidence>
<sequence>MYLKLSLLFTCLPPILFFCPFTLTSSIPTPELTQLTSQNFEGTKPSPIQCTHYRLSLPAETVQCTCRRYPHRVHKRVLQSDSDLLEKMFPGQLGQLYELTNVII</sequence>
<feature type="signal peptide" evidence="1">
    <location>
        <begin position="1"/>
        <end position="26"/>
    </location>
</feature>
<reference evidence="2" key="1">
    <citation type="submission" date="2020-11" db="EMBL/GenBank/DDBJ databases">
        <authorList>
            <consortium name="DOE Joint Genome Institute"/>
            <person name="Ahrendt S."/>
            <person name="Riley R."/>
            <person name="Andreopoulos W."/>
            <person name="Labutti K."/>
            <person name="Pangilinan J."/>
            <person name="Ruiz-Duenas F.J."/>
            <person name="Barrasa J.M."/>
            <person name="Sanchez-Garcia M."/>
            <person name="Camarero S."/>
            <person name="Miyauchi S."/>
            <person name="Serrano A."/>
            <person name="Linde D."/>
            <person name="Babiker R."/>
            <person name="Drula E."/>
            <person name="Ayuso-Fernandez I."/>
            <person name="Pacheco R."/>
            <person name="Padilla G."/>
            <person name="Ferreira P."/>
            <person name="Barriuso J."/>
            <person name="Kellner H."/>
            <person name="Castanera R."/>
            <person name="Alfaro M."/>
            <person name="Ramirez L."/>
            <person name="Pisabarro A.G."/>
            <person name="Kuo A."/>
            <person name="Tritt A."/>
            <person name="Lipzen A."/>
            <person name="He G."/>
            <person name="Yan M."/>
            <person name="Ng V."/>
            <person name="Cullen D."/>
            <person name="Martin F."/>
            <person name="Rosso M.-N."/>
            <person name="Henrissat B."/>
            <person name="Hibbett D."/>
            <person name="Martinez A.T."/>
            <person name="Grigoriev I.V."/>
        </authorList>
    </citation>
    <scope>NUCLEOTIDE SEQUENCE</scope>
    <source>
        <strain evidence="2">AH 40177</strain>
    </source>
</reference>